<protein>
    <submittedName>
        <fullName evidence="2">Uncharacterized protein</fullName>
    </submittedName>
</protein>
<feature type="region of interest" description="Disordered" evidence="1">
    <location>
        <begin position="1"/>
        <end position="69"/>
    </location>
</feature>
<organism evidence="2 3">
    <name type="scientific">Malikia granosa</name>
    <dbReference type="NCBI Taxonomy" id="263067"/>
    <lineage>
        <taxon>Bacteria</taxon>
        <taxon>Pseudomonadati</taxon>
        <taxon>Pseudomonadota</taxon>
        <taxon>Betaproteobacteria</taxon>
        <taxon>Burkholderiales</taxon>
        <taxon>Comamonadaceae</taxon>
        <taxon>Malikia</taxon>
    </lineage>
</organism>
<dbReference type="OrthoDB" id="9916604at2"/>
<comment type="caution">
    <text evidence="2">The sequence shown here is derived from an EMBL/GenBank/DDBJ whole genome shotgun (WGS) entry which is preliminary data.</text>
</comment>
<keyword evidence="3" id="KW-1185">Reference proteome</keyword>
<dbReference type="Proteomes" id="UP000238589">
    <property type="component" value="Unassembled WGS sequence"/>
</dbReference>
<evidence type="ECO:0000313" key="2">
    <source>
        <dbReference type="EMBL" id="PRD66567.1"/>
    </source>
</evidence>
<dbReference type="RefSeq" id="WP_105747407.1">
    <property type="nucleotide sequence ID" value="NZ_PVLQ01000012.1"/>
</dbReference>
<reference evidence="2 3" key="1">
    <citation type="submission" date="2018-03" db="EMBL/GenBank/DDBJ databases">
        <title>Comparative genomics illustrates the genes involved in a hyperalkaliphilic mechanisms of Serpentinomonas isolated from highly-alkaline calcium-rich serpentinized springs.</title>
        <authorList>
            <person name="Suzuki S."/>
            <person name="Ishii S."/>
            <person name="Walworth N."/>
            <person name="Bird L."/>
            <person name="Kuenen J.G."/>
            <person name="Nealson K.H."/>
        </authorList>
    </citation>
    <scope>NUCLEOTIDE SEQUENCE [LARGE SCALE GENOMIC DNA]</scope>
    <source>
        <strain evidence="2 3">P1</strain>
    </source>
</reference>
<dbReference type="AlphaFoldDB" id="A0A2S9K835"/>
<evidence type="ECO:0000256" key="1">
    <source>
        <dbReference type="SAM" id="MobiDB-lite"/>
    </source>
</evidence>
<proteinExistence type="predicted"/>
<gene>
    <name evidence="2" type="ORF">C6P64_04635</name>
</gene>
<accession>A0A2S9K835</accession>
<sequence length="69" mass="7186">MADNKKPKSGTDTDNASSTPDVDNASGSADVGNASGTADVPPDDDPLSDANLDSMNNTGTTWGRYRNRR</sequence>
<dbReference type="EMBL" id="PVLQ01000012">
    <property type="protein sequence ID" value="PRD66567.1"/>
    <property type="molecule type" value="Genomic_DNA"/>
</dbReference>
<evidence type="ECO:0000313" key="3">
    <source>
        <dbReference type="Proteomes" id="UP000238589"/>
    </source>
</evidence>
<feature type="compositionally biased region" description="Basic and acidic residues" evidence="1">
    <location>
        <begin position="1"/>
        <end position="11"/>
    </location>
</feature>
<feature type="compositionally biased region" description="Polar residues" evidence="1">
    <location>
        <begin position="12"/>
        <end position="27"/>
    </location>
</feature>
<feature type="compositionally biased region" description="Polar residues" evidence="1">
    <location>
        <begin position="51"/>
        <end position="61"/>
    </location>
</feature>
<name>A0A2S9K835_9BURK</name>